<dbReference type="KEGG" id="tmk:QGN29_04560"/>
<proteinExistence type="inferred from homology"/>
<evidence type="ECO:0000313" key="4">
    <source>
        <dbReference type="Proteomes" id="UP001268683"/>
    </source>
</evidence>
<sequence length="116" mass="13739">MRQRRRAEQKGRWAERYSAWTLRFKGYKILEQRYKTPVGEIDLIAKQGHLLVFVEVKARATIDAGLASISYRQKDRIKRAALLYCQKIYHKGAVRFDAMVKADDHFFVKHIEAAWR</sequence>
<dbReference type="Gene3D" id="3.40.1350.10">
    <property type="match status" value="1"/>
</dbReference>
<dbReference type="EMBL" id="CP123872">
    <property type="protein sequence ID" value="WND03645.1"/>
    <property type="molecule type" value="Genomic_DNA"/>
</dbReference>
<dbReference type="AlphaFoldDB" id="A0AA52EF88"/>
<comment type="similarity">
    <text evidence="1 2">Belongs to the UPF0102 family.</text>
</comment>
<dbReference type="SUPFAM" id="SSF52980">
    <property type="entry name" value="Restriction endonuclease-like"/>
    <property type="match status" value="1"/>
</dbReference>
<protein>
    <recommendedName>
        <fullName evidence="2">UPF0102 protein QGN29_04560</fullName>
    </recommendedName>
</protein>
<evidence type="ECO:0000256" key="2">
    <source>
        <dbReference type="HAMAP-Rule" id="MF_00048"/>
    </source>
</evidence>
<dbReference type="Pfam" id="PF02021">
    <property type="entry name" value="UPF0102"/>
    <property type="match status" value="1"/>
</dbReference>
<dbReference type="RefSeq" id="WP_310799498.1">
    <property type="nucleotide sequence ID" value="NZ_CP123872.1"/>
</dbReference>
<dbReference type="Proteomes" id="UP001268683">
    <property type="component" value="Chromosome"/>
</dbReference>
<name>A0AA52EF88_9PROT</name>
<gene>
    <name evidence="3" type="ORF">QGN29_04560</name>
</gene>
<dbReference type="PANTHER" id="PTHR34039">
    <property type="entry name" value="UPF0102 PROTEIN YRAN"/>
    <property type="match status" value="1"/>
</dbReference>
<dbReference type="InterPro" id="IPR011335">
    <property type="entry name" value="Restrct_endonuc-II-like"/>
</dbReference>
<keyword evidence="4" id="KW-1185">Reference proteome</keyword>
<dbReference type="HAMAP" id="MF_00048">
    <property type="entry name" value="UPF0102"/>
    <property type="match status" value="1"/>
</dbReference>
<evidence type="ECO:0000313" key="3">
    <source>
        <dbReference type="EMBL" id="WND03645.1"/>
    </source>
</evidence>
<dbReference type="GO" id="GO:0003676">
    <property type="term" value="F:nucleic acid binding"/>
    <property type="evidence" value="ECO:0007669"/>
    <property type="project" value="InterPro"/>
</dbReference>
<evidence type="ECO:0000256" key="1">
    <source>
        <dbReference type="ARBA" id="ARBA00006738"/>
    </source>
</evidence>
<dbReference type="InterPro" id="IPR003509">
    <property type="entry name" value="UPF0102_YraN-like"/>
</dbReference>
<organism evidence="3 4">
    <name type="scientific">Temperatibacter marinus</name>
    <dbReference type="NCBI Taxonomy" id="1456591"/>
    <lineage>
        <taxon>Bacteria</taxon>
        <taxon>Pseudomonadati</taxon>
        <taxon>Pseudomonadota</taxon>
        <taxon>Alphaproteobacteria</taxon>
        <taxon>Kordiimonadales</taxon>
        <taxon>Temperatibacteraceae</taxon>
        <taxon>Temperatibacter</taxon>
    </lineage>
</organism>
<dbReference type="InterPro" id="IPR011856">
    <property type="entry name" value="tRNA_endonuc-like_dom_sf"/>
</dbReference>
<dbReference type="PANTHER" id="PTHR34039:SF1">
    <property type="entry name" value="UPF0102 PROTEIN YRAN"/>
    <property type="match status" value="1"/>
</dbReference>
<accession>A0AA52EF88</accession>
<reference evidence="3" key="1">
    <citation type="submission" date="2023-04" db="EMBL/GenBank/DDBJ databases">
        <title>Complete genome sequence of Temperatibacter marinus.</title>
        <authorList>
            <person name="Rong J.-C."/>
            <person name="Yi M.-L."/>
            <person name="Zhao Q."/>
        </authorList>
    </citation>
    <scope>NUCLEOTIDE SEQUENCE</scope>
    <source>
        <strain evidence="3">NBRC 110045</strain>
    </source>
</reference>